<name>A0A369QC32_9BACT</name>
<dbReference type="EMBL" id="QASA01000001">
    <property type="protein sequence ID" value="RDC62451.1"/>
    <property type="molecule type" value="Genomic_DNA"/>
</dbReference>
<sequence length="227" mass="26383">MIANSSFKQELLLREYGRNVQNIVTYILSIEDRAQRSRSAQLLVNLMAKLNPAIRDIQDMQQKLWNHLFVMSDGKLDVDCPYPLSAMEYLNDKPARMDIPHDVPKYKHYGKNVEHLINKAIEIKDRDEQDAAIISLGKLMKTLYRTYNKDSITDEIILNNIRELSRGKLNMDLARIEANSLFEVSAKAAYQNNNSSNNNNNNSNNNNNNNNRKKMQDNKQQQRKKQQ</sequence>
<gene>
    <name evidence="2" type="ORF">AHMF7616_01045</name>
</gene>
<comment type="caution">
    <text evidence="2">The sequence shown here is derived from an EMBL/GenBank/DDBJ whole genome shotgun (WGS) entry which is preliminary data.</text>
</comment>
<reference evidence="2 3" key="1">
    <citation type="submission" date="2018-04" db="EMBL/GenBank/DDBJ databases">
        <title>Adhaeribacter sp. HMF7616 genome sequencing and assembly.</title>
        <authorList>
            <person name="Kang H."/>
            <person name="Kang J."/>
            <person name="Cha I."/>
            <person name="Kim H."/>
            <person name="Joh K."/>
        </authorList>
    </citation>
    <scope>NUCLEOTIDE SEQUENCE [LARGE SCALE GENOMIC DNA]</scope>
    <source>
        <strain evidence="2 3">HMF7616</strain>
    </source>
</reference>
<accession>A0A369QC32</accession>
<feature type="region of interest" description="Disordered" evidence="1">
    <location>
        <begin position="191"/>
        <end position="227"/>
    </location>
</feature>
<protein>
    <submittedName>
        <fullName evidence="2">Putative transcription-associated protein</fullName>
    </submittedName>
</protein>
<evidence type="ECO:0000313" key="2">
    <source>
        <dbReference type="EMBL" id="RDC62451.1"/>
    </source>
</evidence>
<dbReference type="RefSeq" id="WP_115371894.1">
    <property type="nucleotide sequence ID" value="NZ_QASA01000001.1"/>
</dbReference>
<dbReference type="Proteomes" id="UP000253919">
    <property type="component" value="Unassembled WGS sequence"/>
</dbReference>
<dbReference type="InterPro" id="IPR025632">
    <property type="entry name" value="DUF4290"/>
</dbReference>
<proteinExistence type="predicted"/>
<dbReference type="Pfam" id="PF14123">
    <property type="entry name" value="DUF4290"/>
    <property type="match status" value="1"/>
</dbReference>
<keyword evidence="3" id="KW-1185">Reference proteome</keyword>
<evidence type="ECO:0000256" key="1">
    <source>
        <dbReference type="SAM" id="MobiDB-lite"/>
    </source>
</evidence>
<evidence type="ECO:0000313" key="3">
    <source>
        <dbReference type="Proteomes" id="UP000253919"/>
    </source>
</evidence>
<organism evidence="2 3">
    <name type="scientific">Adhaeribacter pallidiroseus</name>
    <dbReference type="NCBI Taxonomy" id="2072847"/>
    <lineage>
        <taxon>Bacteria</taxon>
        <taxon>Pseudomonadati</taxon>
        <taxon>Bacteroidota</taxon>
        <taxon>Cytophagia</taxon>
        <taxon>Cytophagales</taxon>
        <taxon>Hymenobacteraceae</taxon>
        <taxon>Adhaeribacter</taxon>
    </lineage>
</organism>
<dbReference type="AlphaFoldDB" id="A0A369QC32"/>
<feature type="compositionally biased region" description="Low complexity" evidence="1">
    <location>
        <begin position="192"/>
        <end position="210"/>
    </location>
</feature>
<dbReference type="OrthoDB" id="1466969at2"/>